<feature type="transmembrane region" description="Helical" evidence="8">
    <location>
        <begin position="93"/>
        <end position="113"/>
    </location>
</feature>
<dbReference type="InterPro" id="IPR011527">
    <property type="entry name" value="ABC1_TM_dom"/>
</dbReference>
<feature type="transmembrane region" description="Helical" evidence="8">
    <location>
        <begin position="65"/>
        <end position="87"/>
    </location>
</feature>
<dbReference type="Gene3D" id="3.40.50.300">
    <property type="entry name" value="P-loop containing nucleotide triphosphate hydrolases"/>
    <property type="match status" value="2"/>
</dbReference>
<feature type="transmembrane region" description="Helical" evidence="8">
    <location>
        <begin position="27"/>
        <end position="44"/>
    </location>
</feature>
<feature type="transmembrane region" description="Helical" evidence="8">
    <location>
        <begin position="266"/>
        <end position="287"/>
    </location>
</feature>
<dbReference type="GO" id="GO:0016887">
    <property type="term" value="F:ATP hydrolysis activity"/>
    <property type="evidence" value="ECO:0007669"/>
    <property type="project" value="InterPro"/>
</dbReference>
<dbReference type="Proteomes" id="UP000469558">
    <property type="component" value="Unassembled WGS sequence"/>
</dbReference>
<feature type="transmembrane region" description="Helical" evidence="8">
    <location>
        <begin position="125"/>
        <end position="147"/>
    </location>
</feature>
<feature type="transmembrane region" description="Helical" evidence="8">
    <location>
        <begin position="307"/>
        <end position="328"/>
    </location>
</feature>
<evidence type="ECO:0000256" key="7">
    <source>
        <dbReference type="ARBA" id="ARBA00023136"/>
    </source>
</evidence>
<feature type="transmembrane region" description="Helical" evidence="8">
    <location>
        <begin position="1138"/>
        <end position="1160"/>
    </location>
</feature>
<feature type="domain" description="ABC transmembrane type-1" evidence="10">
    <location>
        <begin position="909"/>
        <end position="1165"/>
    </location>
</feature>
<proteinExistence type="predicted"/>
<dbReference type="SUPFAM" id="SSF90123">
    <property type="entry name" value="ABC transporter transmembrane region"/>
    <property type="match status" value="2"/>
</dbReference>
<dbReference type="InterPro" id="IPR027417">
    <property type="entry name" value="P-loop_NTPase"/>
</dbReference>
<evidence type="ECO:0000256" key="5">
    <source>
        <dbReference type="ARBA" id="ARBA00022840"/>
    </source>
</evidence>
<keyword evidence="6 8" id="KW-1133">Transmembrane helix</keyword>
<dbReference type="PANTHER" id="PTHR24223">
    <property type="entry name" value="ATP-BINDING CASSETTE SUB-FAMILY C"/>
    <property type="match status" value="1"/>
</dbReference>
<dbReference type="InterPro" id="IPR017871">
    <property type="entry name" value="ABC_transporter-like_CS"/>
</dbReference>
<reference evidence="11 12" key="1">
    <citation type="submission" date="2018-05" db="EMBL/GenBank/DDBJ databases">
        <title>Genome sequencing and assembly of the regulated plant pathogen Lachnellula willkommii and related sister species for the development of diagnostic species identification markers.</title>
        <authorList>
            <person name="Giroux E."/>
            <person name="Bilodeau G."/>
        </authorList>
    </citation>
    <scope>NUCLEOTIDE SEQUENCE [LARGE SCALE GENOMIC DNA]</scope>
    <source>
        <strain evidence="11 12">CBS 268.59</strain>
    </source>
</reference>
<evidence type="ECO:0000259" key="10">
    <source>
        <dbReference type="PROSITE" id="PS50929"/>
    </source>
</evidence>
<dbReference type="CDD" id="cd03250">
    <property type="entry name" value="ABCC_MRP_domain1"/>
    <property type="match status" value="1"/>
</dbReference>
<feature type="transmembrane region" description="Helical" evidence="8">
    <location>
        <begin position="1109"/>
        <end position="1132"/>
    </location>
</feature>
<evidence type="ECO:0000256" key="4">
    <source>
        <dbReference type="ARBA" id="ARBA00022741"/>
    </source>
</evidence>
<dbReference type="PROSITE" id="PS50929">
    <property type="entry name" value="ABC_TM1F"/>
    <property type="match status" value="2"/>
</dbReference>
<feature type="transmembrane region" description="Helical" evidence="8">
    <location>
        <begin position="485"/>
        <end position="506"/>
    </location>
</feature>
<dbReference type="InterPro" id="IPR003439">
    <property type="entry name" value="ABC_transporter-like_ATP-bd"/>
</dbReference>
<name>A0A8T9CF15_9HELO</name>
<feature type="transmembrane region" description="Helical" evidence="8">
    <location>
        <begin position="1028"/>
        <end position="1045"/>
    </location>
</feature>
<feature type="transmembrane region" description="Helical" evidence="8">
    <location>
        <begin position="403"/>
        <end position="424"/>
    </location>
</feature>
<dbReference type="InterPro" id="IPR044726">
    <property type="entry name" value="ABCC_6TM_D2"/>
</dbReference>
<keyword evidence="7 8" id="KW-0472">Membrane</keyword>
<dbReference type="InterPro" id="IPR003593">
    <property type="entry name" value="AAA+_ATPase"/>
</dbReference>
<evidence type="ECO:0000313" key="11">
    <source>
        <dbReference type="EMBL" id="TVY84375.1"/>
    </source>
</evidence>
<dbReference type="PANTHER" id="PTHR24223:SF345">
    <property type="entry name" value="ABC MULTIDRUG TRANSPORTER (EUROFUNG)"/>
    <property type="match status" value="1"/>
</dbReference>
<keyword evidence="12" id="KW-1185">Reference proteome</keyword>
<dbReference type="GO" id="GO:0140359">
    <property type="term" value="F:ABC-type transporter activity"/>
    <property type="evidence" value="ECO:0007669"/>
    <property type="project" value="InterPro"/>
</dbReference>
<dbReference type="GO" id="GO:0005524">
    <property type="term" value="F:ATP binding"/>
    <property type="evidence" value="ECO:0007669"/>
    <property type="project" value="UniProtKB-KW"/>
</dbReference>
<keyword evidence="4" id="KW-0547">Nucleotide-binding</keyword>
<sequence>MPFTAGDQSLLQMNQEDFDFNVQFEQLFFSILPSVLFIVTSLWRTVSQARKPNVVNAPVFQLIKLCAITTYVGLELSLLILVAVGSFHVTSMFTASSVLKLVSALFMITLSLVDHSRSPRPSVLLTSYLFLTLLLDAAQARTLFLSSGDKPELTYSSIFSAAIALKVGILLLEAQRKSRWVSWDEKEHSPEETSGIFSLGIFFWLNKLFLVGYKKVLAIKDLYPLDSSLNGQLLHQEFSKNMDYSKLKGDKFGLLKVLMRTLKVPLLLPIPPRLALLGFTFCQPFFIEKLLDHLSSLQIDPNVGYGFIGASVLIYSGIAVSTALYWYFHHRMRTMGRSILVTEIYIKATETRIGTGDDSAALTLMSTDIERINNGFHRLHDIWASIIQCALASWMLYSKLGVAFVAPIGLTVVCFGGLVTLMKFTGDSQRAWMAGVQKRVGLTATVITSMKNLKMSGLSTAVNDFVQNLRVEELAAGSRFRKIQLVAAFLGFVPLLISPPLAFAFAQRKLDTSRLFTSLSYLLLLTTPLSQIFQSVPELLAGVACLGRIQAFLECETRHDFRKILADMRLHSEKLPTDIVPSVDTELDSADPIIVKNGKFGWEPNHFALSDVNIRATKSSLTIVVGPVGSGKSTLCKALLGEIPFSEGSVFLSNRFPHIGFCDQTAILSNGSIKDTIVGFSSSNQERYNQVIDATGLGYDFDTLPQGDMTNVGSNGITLSGGQKQRVSLARALYLQTDLLILDDVLSGLDADTEERVFSQVFGPEGLLQRRQSTVVLCTHCIKHLPAADCIIALEGGTIVEQGSFDMLMSHKGYIQSLGLTSSEADVSSDKSTTKRTTEKSVAAPLPTATADLSSLAPNTDIRDKLEIRQYTSCILRAWAYSWQHGVCSSLLFGDSSSIFRLSVRLTFWTDDVYSAHPVHSHAFYAGIYALLQISAIISLFLLAIAIFIVSVERAGANIHLEALHTLIRAPLRFFTATDTGVIINLFSQDLNLIDTELPNALLNTLFGIFQVLGQGAVLLTSSPYMGISYPFLGVLLYFVQKFYLSTSRQLRLLDLEAKSPLYTHFLDTLKGITTLRAFGFIPDDIQKNARLIDTSQRPAYLLTMIQQWLSLVLDLMVMVLTTVLTTLAVRLHSSSGFTGAALVTLMSFGETISFIVIFYTKLETSIGAIARLKIFNESVKPEDRDEENIVPPEQWPQSGVIELTGVSASYDMQTQNAETPSLALRDINLTISSGEKIAICGRTGSGKSSLIALRLKLLDPLSGMAGNAVIDNTPLYRIDRQALRRRIIAVPQEDVFLPDGSTFHTNLDPLEVSTPEECQSVLVAVGLWKFIQDRGGLNAGMNAGTLSAGQRQLISLGRALLRRRIRAKQNLGIGGSGSEGGILLLDEVSSNVDHETEHVMQEIIRAEFRDYTIVAVSHRLDMIMDFDRVVVMDTGVIVEVGNPMMLAGEKGTRFGGVGEGCGKMGNVRSGHNRYHSR</sequence>
<feature type="domain" description="ABC transporter" evidence="9">
    <location>
        <begin position="1202"/>
        <end position="1460"/>
    </location>
</feature>
<dbReference type="CDD" id="cd18580">
    <property type="entry name" value="ABC_6TM_ABCC_D2"/>
    <property type="match status" value="1"/>
</dbReference>
<dbReference type="Pfam" id="PF00005">
    <property type="entry name" value="ABC_tran"/>
    <property type="match status" value="2"/>
</dbReference>
<comment type="caution">
    <text evidence="11">The sequence shown here is derived from an EMBL/GenBank/DDBJ whole genome shotgun (WGS) entry which is preliminary data.</text>
</comment>
<dbReference type="SUPFAM" id="SSF52540">
    <property type="entry name" value="P-loop containing nucleoside triphosphate hydrolases"/>
    <property type="match status" value="2"/>
</dbReference>
<dbReference type="OrthoDB" id="6500128at2759"/>
<evidence type="ECO:0000256" key="6">
    <source>
        <dbReference type="ARBA" id="ARBA00022989"/>
    </source>
</evidence>
<comment type="subcellular location">
    <subcellularLocation>
        <location evidence="1">Membrane</location>
        <topology evidence="1">Multi-pass membrane protein</topology>
    </subcellularLocation>
</comment>
<evidence type="ECO:0000313" key="12">
    <source>
        <dbReference type="Proteomes" id="UP000469558"/>
    </source>
</evidence>
<feature type="transmembrane region" description="Helical" evidence="8">
    <location>
        <begin position="153"/>
        <end position="172"/>
    </location>
</feature>
<dbReference type="SMART" id="SM00382">
    <property type="entry name" value="AAA"/>
    <property type="match status" value="2"/>
</dbReference>
<evidence type="ECO:0000256" key="3">
    <source>
        <dbReference type="ARBA" id="ARBA00022692"/>
    </source>
</evidence>
<organism evidence="11 12">
    <name type="scientific">Lachnellula suecica</name>
    <dbReference type="NCBI Taxonomy" id="602035"/>
    <lineage>
        <taxon>Eukaryota</taxon>
        <taxon>Fungi</taxon>
        <taxon>Dikarya</taxon>
        <taxon>Ascomycota</taxon>
        <taxon>Pezizomycotina</taxon>
        <taxon>Leotiomycetes</taxon>
        <taxon>Helotiales</taxon>
        <taxon>Lachnaceae</taxon>
        <taxon>Lachnellula</taxon>
    </lineage>
</organism>
<dbReference type="Gene3D" id="1.20.1560.10">
    <property type="entry name" value="ABC transporter type 1, transmembrane domain"/>
    <property type="match status" value="2"/>
</dbReference>
<feature type="domain" description="ABC transporter" evidence="9">
    <location>
        <begin position="593"/>
        <end position="821"/>
    </location>
</feature>
<feature type="domain" description="ABC transmembrane type-1" evidence="10">
    <location>
        <begin position="274"/>
        <end position="541"/>
    </location>
</feature>
<dbReference type="GO" id="GO:0016020">
    <property type="term" value="C:membrane"/>
    <property type="evidence" value="ECO:0007669"/>
    <property type="project" value="UniProtKB-SubCell"/>
</dbReference>
<dbReference type="EMBL" id="QGMK01000090">
    <property type="protein sequence ID" value="TVY84375.1"/>
    <property type="molecule type" value="Genomic_DNA"/>
</dbReference>
<keyword evidence="2" id="KW-0813">Transport</keyword>
<dbReference type="InterPro" id="IPR050173">
    <property type="entry name" value="ABC_transporter_C-like"/>
</dbReference>
<keyword evidence="3 8" id="KW-0812">Transmembrane</keyword>
<dbReference type="PROSITE" id="PS50893">
    <property type="entry name" value="ABC_TRANSPORTER_2"/>
    <property type="match status" value="2"/>
</dbReference>
<gene>
    <name evidence="11" type="primary">FUM19_7</name>
    <name evidence="11" type="ORF">LSUE1_G003757</name>
</gene>
<evidence type="ECO:0000259" key="9">
    <source>
        <dbReference type="PROSITE" id="PS50893"/>
    </source>
</evidence>
<dbReference type="FunFam" id="1.20.1560.10:FF:000066">
    <property type="entry name" value="ABC multidrug transporter (Eurofung)"/>
    <property type="match status" value="1"/>
</dbReference>
<accession>A0A8T9CF15</accession>
<feature type="transmembrane region" description="Helical" evidence="8">
    <location>
        <begin position="924"/>
        <end position="950"/>
    </location>
</feature>
<dbReference type="FunFam" id="1.20.1560.10:FF:000055">
    <property type="entry name" value="ABC multidrug transporter (Eurofung)"/>
    <property type="match status" value="1"/>
</dbReference>
<dbReference type="Pfam" id="PF00664">
    <property type="entry name" value="ABC_membrane"/>
    <property type="match status" value="1"/>
</dbReference>
<dbReference type="InterPro" id="IPR036640">
    <property type="entry name" value="ABC1_TM_sf"/>
</dbReference>
<evidence type="ECO:0000256" key="2">
    <source>
        <dbReference type="ARBA" id="ARBA00022448"/>
    </source>
</evidence>
<evidence type="ECO:0000256" key="1">
    <source>
        <dbReference type="ARBA" id="ARBA00004141"/>
    </source>
</evidence>
<dbReference type="PROSITE" id="PS00211">
    <property type="entry name" value="ABC_TRANSPORTER_1"/>
    <property type="match status" value="2"/>
</dbReference>
<keyword evidence="5" id="KW-0067">ATP-binding</keyword>
<protein>
    <submittedName>
        <fullName evidence="11">ABC transporter FUM19</fullName>
    </submittedName>
</protein>
<evidence type="ECO:0000256" key="8">
    <source>
        <dbReference type="SAM" id="Phobius"/>
    </source>
</evidence>